<accession>A0AAV7M6U8</accession>
<dbReference type="AlphaFoldDB" id="A0AAV7M6U8"/>
<dbReference type="EMBL" id="JANPWB010000014">
    <property type="protein sequence ID" value="KAJ1095825.1"/>
    <property type="molecule type" value="Genomic_DNA"/>
</dbReference>
<sequence length="78" mass="8548">MNRVGRSHPLILSGQLMLMAWQIRWKYGVFQAFCNKLLATSSKLGLQGPTNAMLMHGRDGVIGVANGVLIPQGLNAIW</sequence>
<proteinExistence type="predicted"/>
<comment type="caution">
    <text evidence="1">The sequence shown here is derived from an EMBL/GenBank/DDBJ whole genome shotgun (WGS) entry which is preliminary data.</text>
</comment>
<reference evidence="1" key="1">
    <citation type="journal article" date="2022" name="bioRxiv">
        <title>Sequencing and chromosome-scale assembly of the giantPleurodeles waltlgenome.</title>
        <authorList>
            <person name="Brown T."/>
            <person name="Elewa A."/>
            <person name="Iarovenko S."/>
            <person name="Subramanian E."/>
            <person name="Araus A.J."/>
            <person name="Petzold A."/>
            <person name="Susuki M."/>
            <person name="Suzuki K.-i.T."/>
            <person name="Hayashi T."/>
            <person name="Toyoda A."/>
            <person name="Oliveira C."/>
            <person name="Osipova E."/>
            <person name="Leigh N.D."/>
            <person name="Simon A."/>
            <person name="Yun M.H."/>
        </authorList>
    </citation>
    <scope>NUCLEOTIDE SEQUENCE</scope>
    <source>
        <strain evidence="1">20211129_DDA</strain>
        <tissue evidence="1">Liver</tissue>
    </source>
</reference>
<gene>
    <name evidence="1" type="ORF">NDU88_000975</name>
</gene>
<organism evidence="1 2">
    <name type="scientific">Pleurodeles waltl</name>
    <name type="common">Iberian ribbed newt</name>
    <dbReference type="NCBI Taxonomy" id="8319"/>
    <lineage>
        <taxon>Eukaryota</taxon>
        <taxon>Metazoa</taxon>
        <taxon>Chordata</taxon>
        <taxon>Craniata</taxon>
        <taxon>Vertebrata</taxon>
        <taxon>Euteleostomi</taxon>
        <taxon>Amphibia</taxon>
        <taxon>Batrachia</taxon>
        <taxon>Caudata</taxon>
        <taxon>Salamandroidea</taxon>
        <taxon>Salamandridae</taxon>
        <taxon>Pleurodelinae</taxon>
        <taxon>Pleurodeles</taxon>
    </lineage>
</organism>
<dbReference type="Proteomes" id="UP001066276">
    <property type="component" value="Chromosome 10"/>
</dbReference>
<name>A0AAV7M6U8_PLEWA</name>
<evidence type="ECO:0000313" key="2">
    <source>
        <dbReference type="Proteomes" id="UP001066276"/>
    </source>
</evidence>
<evidence type="ECO:0000313" key="1">
    <source>
        <dbReference type="EMBL" id="KAJ1095825.1"/>
    </source>
</evidence>
<protein>
    <submittedName>
        <fullName evidence="1">Uncharacterized protein</fullName>
    </submittedName>
</protein>
<keyword evidence="2" id="KW-1185">Reference proteome</keyword>